<dbReference type="Proteomes" id="UP000070089">
    <property type="component" value="Unassembled WGS sequence"/>
</dbReference>
<dbReference type="EMBL" id="JXTI01000115">
    <property type="protein sequence ID" value="KWX12479.1"/>
    <property type="molecule type" value="Genomic_DNA"/>
</dbReference>
<organism evidence="1 2">
    <name type="scientific">Giardia duodenalis assemblage B</name>
    <dbReference type="NCBI Taxonomy" id="1394984"/>
    <lineage>
        <taxon>Eukaryota</taxon>
        <taxon>Metamonada</taxon>
        <taxon>Diplomonadida</taxon>
        <taxon>Hexamitidae</taxon>
        <taxon>Giardiinae</taxon>
        <taxon>Giardia</taxon>
    </lineage>
</organism>
<comment type="caution">
    <text evidence="1">The sequence shown here is derived from an EMBL/GenBank/DDBJ whole genome shotgun (WGS) entry which is preliminary data.</text>
</comment>
<sequence length="484" mass="52568">MNSCAIFTVGNGETESSVLHYLYKEGHNITNSSDAKKERDQLLIYIGGSSIFTELSGSAAHKHSIYNIDTRTIGIARREQTYIVLIKDQRVPSSDMTAALDMILLLASAHSTDYRSSFILNKLSDVAAAALNSFLFRFLADSPFALVLLRDHHHIPLPKHLITPILASATLLSHMRTVLHSIGGALIRNGRTIVSDLGTFLTNFVLIKSMVTAFSDLPVGQAIPSKNYLSLQTLFLDESLGNLSFIRDRISKSAASVVQKDTSNERLSDEANQSKTTEDLSLSVLSASSGNSSPEETVFSVQLLLVKCTLHSSASSNQFDSHIILALLFPKSTPVDVSHSFMGGLVHSLLLIYARLVDCTSYTPVYPFATSTSVSIPLERTTEALDPLLPIPVKEAQLSASKAKRSLSTYSMADFSVAGAQQFSFQDVSVATGDSISHSTISIYGDQSGRSYVLMEKADEDGFILKKKPLESTTSISDTLLTDL</sequence>
<evidence type="ECO:0000313" key="1">
    <source>
        <dbReference type="EMBL" id="KWX12479.1"/>
    </source>
</evidence>
<accession>A0A132NQS0</accession>
<evidence type="ECO:0000313" key="2">
    <source>
        <dbReference type="Proteomes" id="UP000070089"/>
    </source>
</evidence>
<dbReference type="AlphaFoldDB" id="A0A132NQS0"/>
<protein>
    <submittedName>
        <fullName evidence="1">Uncharacterized protein</fullName>
    </submittedName>
</protein>
<reference evidence="1 2" key="1">
    <citation type="journal article" date="2015" name="Mol. Biochem. Parasitol.">
        <title>Identification of polymorphic genes for use in assemblage B genotyping assays through comparative genomics of multiple assemblage B Giardia duodenalis isolates.</title>
        <authorList>
            <person name="Wielinga C."/>
            <person name="Thompson R.C."/>
            <person name="Monis P."/>
            <person name="Ryan U."/>
        </authorList>
    </citation>
    <scope>NUCLEOTIDE SEQUENCE [LARGE SCALE GENOMIC DNA]</scope>
    <source>
        <strain evidence="1 2">BAH15c1</strain>
    </source>
</reference>
<name>A0A132NQS0_GIAIN</name>
<dbReference type="VEuPathDB" id="GiardiaDB:QR46_3534"/>
<gene>
    <name evidence="1" type="ORF">QR46_3534</name>
</gene>
<dbReference type="OrthoDB" id="10254129at2759"/>
<proteinExistence type="predicted"/>